<proteinExistence type="predicted"/>
<dbReference type="RefSeq" id="WP_192755886.1">
    <property type="nucleotide sequence ID" value="NZ_BAABJL010000239.1"/>
</dbReference>
<evidence type="ECO:0000313" key="3">
    <source>
        <dbReference type="Proteomes" id="UP000638648"/>
    </source>
</evidence>
<gene>
    <name evidence="2" type="ORF">HEB94_009776</name>
</gene>
<dbReference type="SUPFAM" id="SSF52266">
    <property type="entry name" value="SGNH hydrolase"/>
    <property type="match status" value="1"/>
</dbReference>
<name>A0A927N9X8_9ACTN</name>
<comment type="caution">
    <text evidence="2">The sequence shown here is derived from an EMBL/GenBank/DDBJ whole genome shotgun (WGS) entry which is preliminary data.</text>
</comment>
<dbReference type="PANTHER" id="PTHR14209:SF19">
    <property type="entry name" value="ISOAMYL ACETATE-HYDROLYZING ESTERASE 1 HOMOLOG"/>
    <property type="match status" value="1"/>
</dbReference>
<dbReference type="InterPro" id="IPR045136">
    <property type="entry name" value="Iah1-like"/>
</dbReference>
<dbReference type="Pfam" id="PF13472">
    <property type="entry name" value="Lipase_GDSL_2"/>
    <property type="match status" value="1"/>
</dbReference>
<dbReference type="InterPro" id="IPR036514">
    <property type="entry name" value="SGNH_hydro_sf"/>
</dbReference>
<sequence>MSEVLLLGDSHLARIRGARTRHIERETGRRVVNAAVGGANSLDLARQLNGHRPADTVVVSVGTNDAAPWKEVPLPRFRRELTRLLSDLPEARLIYLTSPGVDERGPTGPGDRTNAAIQRYSAAAATIFAEHGGTTLDVRFALSGMSVDVHEPDGVHLTHRAYERVLTELVQWIGPAPHAGVTGPWTPASP</sequence>
<feature type="domain" description="SGNH hydrolase-type esterase" evidence="1">
    <location>
        <begin position="16"/>
        <end position="164"/>
    </location>
</feature>
<keyword evidence="3" id="KW-1185">Reference proteome</keyword>
<dbReference type="EMBL" id="JADBEM010000001">
    <property type="protein sequence ID" value="MBE1612928.1"/>
    <property type="molecule type" value="Genomic_DNA"/>
</dbReference>
<evidence type="ECO:0000313" key="2">
    <source>
        <dbReference type="EMBL" id="MBE1612928.1"/>
    </source>
</evidence>
<organism evidence="2 3">
    <name type="scientific">Actinopolymorpha pittospori</name>
    <dbReference type="NCBI Taxonomy" id="648752"/>
    <lineage>
        <taxon>Bacteria</taxon>
        <taxon>Bacillati</taxon>
        <taxon>Actinomycetota</taxon>
        <taxon>Actinomycetes</taxon>
        <taxon>Propionibacteriales</taxon>
        <taxon>Actinopolymorphaceae</taxon>
        <taxon>Actinopolymorpha</taxon>
    </lineage>
</organism>
<dbReference type="Gene3D" id="3.40.50.1110">
    <property type="entry name" value="SGNH hydrolase"/>
    <property type="match status" value="1"/>
</dbReference>
<reference evidence="2" key="1">
    <citation type="submission" date="2020-10" db="EMBL/GenBank/DDBJ databases">
        <title>Sequencing the genomes of 1000 actinobacteria strains.</title>
        <authorList>
            <person name="Klenk H.-P."/>
        </authorList>
    </citation>
    <scope>NUCLEOTIDE SEQUENCE</scope>
    <source>
        <strain evidence="2">DSM 45354</strain>
    </source>
</reference>
<dbReference type="PANTHER" id="PTHR14209">
    <property type="entry name" value="ISOAMYL ACETATE-HYDROLYZING ESTERASE 1"/>
    <property type="match status" value="1"/>
</dbReference>
<dbReference type="Proteomes" id="UP000638648">
    <property type="component" value="Unassembled WGS sequence"/>
</dbReference>
<protein>
    <submittedName>
        <fullName evidence="2">Lysophospholipase L1-like esterase</fullName>
    </submittedName>
</protein>
<dbReference type="InterPro" id="IPR013830">
    <property type="entry name" value="SGNH_hydro"/>
</dbReference>
<dbReference type="AlphaFoldDB" id="A0A927N9X8"/>
<accession>A0A927N9X8</accession>
<evidence type="ECO:0000259" key="1">
    <source>
        <dbReference type="Pfam" id="PF13472"/>
    </source>
</evidence>
<dbReference type="CDD" id="cd00229">
    <property type="entry name" value="SGNH_hydrolase"/>
    <property type="match status" value="1"/>
</dbReference>